<name>A0A9D7K6K4_9PROT</name>
<accession>A0A9D7K6K4</accession>
<dbReference type="EMBL" id="JADJUC010000031">
    <property type="protein sequence ID" value="MBK8525512.1"/>
    <property type="molecule type" value="Genomic_DNA"/>
</dbReference>
<organism evidence="2 3">
    <name type="scientific">Candidatus Proximibacter danicus</name>
    <dbReference type="NCBI Taxonomy" id="2954365"/>
    <lineage>
        <taxon>Bacteria</taxon>
        <taxon>Pseudomonadati</taxon>
        <taxon>Pseudomonadota</taxon>
        <taxon>Betaproteobacteria</taxon>
        <taxon>Candidatus Proximibacter</taxon>
    </lineage>
</organism>
<evidence type="ECO:0000313" key="3">
    <source>
        <dbReference type="Proteomes" id="UP000886689"/>
    </source>
</evidence>
<evidence type="ECO:0000256" key="1">
    <source>
        <dbReference type="SAM" id="MobiDB-lite"/>
    </source>
</evidence>
<dbReference type="Proteomes" id="UP000886689">
    <property type="component" value="Unassembled WGS sequence"/>
</dbReference>
<sequence length="82" mass="8815">MGCRLPAALAIPSTGITYAQTWNLIPGVALSAAQMAQLTSDMVWLVEKEVTLSDGSTQKVLTPQLRPRPARRPRPLGQLAFG</sequence>
<gene>
    <name evidence="2" type="ORF">IPL58_16640</name>
</gene>
<feature type="region of interest" description="Disordered" evidence="1">
    <location>
        <begin position="61"/>
        <end position="82"/>
    </location>
</feature>
<dbReference type="AlphaFoldDB" id="A0A9D7K6K4"/>
<proteinExistence type="predicted"/>
<evidence type="ECO:0000313" key="2">
    <source>
        <dbReference type="EMBL" id="MBK8525512.1"/>
    </source>
</evidence>
<protein>
    <submittedName>
        <fullName evidence="2">Uncharacterized protein</fullName>
    </submittedName>
</protein>
<reference evidence="2" key="1">
    <citation type="submission" date="2020-10" db="EMBL/GenBank/DDBJ databases">
        <title>Connecting structure to function with the recovery of over 1000 high-quality activated sludge metagenome-assembled genomes encoding full-length rRNA genes using long-read sequencing.</title>
        <authorList>
            <person name="Singleton C.M."/>
            <person name="Petriglieri F."/>
            <person name="Kristensen J.M."/>
            <person name="Kirkegaard R.H."/>
            <person name="Michaelsen T.Y."/>
            <person name="Andersen M.H."/>
            <person name="Karst S.M."/>
            <person name="Dueholm M.S."/>
            <person name="Nielsen P.H."/>
            <person name="Albertsen M."/>
        </authorList>
    </citation>
    <scope>NUCLEOTIDE SEQUENCE</scope>
    <source>
        <strain evidence="2">Hirt_18-Q3-R61-65_BATAC.395</strain>
    </source>
</reference>
<comment type="caution">
    <text evidence="2">The sequence shown here is derived from an EMBL/GenBank/DDBJ whole genome shotgun (WGS) entry which is preliminary data.</text>
</comment>